<keyword evidence="2" id="KW-0472">Membrane</keyword>
<evidence type="ECO:0000313" key="5">
    <source>
        <dbReference type="Proteomes" id="UP001603857"/>
    </source>
</evidence>
<keyword evidence="2" id="KW-1133">Transmembrane helix</keyword>
<comment type="caution">
    <text evidence="4">The sequence shown here is derived from an EMBL/GenBank/DDBJ whole genome shotgun (WGS) entry which is preliminary data.</text>
</comment>
<dbReference type="EMBL" id="JBGMDY010000001">
    <property type="protein sequence ID" value="KAL2349304.1"/>
    <property type="molecule type" value="Genomic_DNA"/>
</dbReference>
<keyword evidence="5" id="KW-1185">Reference proteome</keyword>
<protein>
    <recommendedName>
        <fullName evidence="3">CAND6/7 N-terminal domain-containing protein</fullName>
    </recommendedName>
</protein>
<keyword evidence="2" id="KW-0812">Transmembrane</keyword>
<feature type="region of interest" description="Disordered" evidence="1">
    <location>
        <begin position="83"/>
        <end position="106"/>
    </location>
</feature>
<evidence type="ECO:0000256" key="1">
    <source>
        <dbReference type="SAM" id="MobiDB-lite"/>
    </source>
</evidence>
<feature type="compositionally biased region" description="Low complexity" evidence="1">
    <location>
        <begin position="86"/>
        <end position="106"/>
    </location>
</feature>
<dbReference type="InterPro" id="IPR054103">
    <property type="entry name" value="CAND6-7_N"/>
</dbReference>
<accession>A0ABD1NMD9</accession>
<evidence type="ECO:0000256" key="2">
    <source>
        <dbReference type="SAM" id="Phobius"/>
    </source>
</evidence>
<proteinExistence type="predicted"/>
<feature type="region of interest" description="Disordered" evidence="1">
    <location>
        <begin position="281"/>
        <end position="303"/>
    </location>
</feature>
<organism evidence="4 5">
    <name type="scientific">Flemingia macrophylla</name>
    <dbReference type="NCBI Taxonomy" id="520843"/>
    <lineage>
        <taxon>Eukaryota</taxon>
        <taxon>Viridiplantae</taxon>
        <taxon>Streptophyta</taxon>
        <taxon>Embryophyta</taxon>
        <taxon>Tracheophyta</taxon>
        <taxon>Spermatophyta</taxon>
        <taxon>Magnoliopsida</taxon>
        <taxon>eudicotyledons</taxon>
        <taxon>Gunneridae</taxon>
        <taxon>Pentapetalae</taxon>
        <taxon>rosids</taxon>
        <taxon>fabids</taxon>
        <taxon>Fabales</taxon>
        <taxon>Fabaceae</taxon>
        <taxon>Papilionoideae</taxon>
        <taxon>50 kb inversion clade</taxon>
        <taxon>NPAAA clade</taxon>
        <taxon>indigoferoid/millettioid clade</taxon>
        <taxon>Phaseoleae</taxon>
        <taxon>Flemingia</taxon>
    </lineage>
</organism>
<feature type="domain" description="CAND6/7 N-terminal" evidence="3">
    <location>
        <begin position="102"/>
        <end position="140"/>
    </location>
</feature>
<reference evidence="4 5" key="1">
    <citation type="submission" date="2024-08" db="EMBL/GenBank/DDBJ databases">
        <title>Insights into the chromosomal genome structure of Flemingia macrophylla.</title>
        <authorList>
            <person name="Ding Y."/>
            <person name="Zhao Y."/>
            <person name="Bi W."/>
            <person name="Wu M."/>
            <person name="Zhao G."/>
            <person name="Gong Y."/>
            <person name="Li W."/>
            <person name="Zhang P."/>
        </authorList>
    </citation>
    <scope>NUCLEOTIDE SEQUENCE [LARGE SCALE GENOMIC DNA]</scope>
    <source>
        <strain evidence="4">DYQJB</strain>
        <tissue evidence="4">Leaf</tissue>
    </source>
</reference>
<feature type="transmembrane region" description="Helical" evidence="2">
    <location>
        <begin position="158"/>
        <end position="176"/>
    </location>
</feature>
<dbReference type="AlphaFoldDB" id="A0ABD1NMD9"/>
<evidence type="ECO:0000259" key="3">
    <source>
        <dbReference type="Pfam" id="PF21904"/>
    </source>
</evidence>
<evidence type="ECO:0000313" key="4">
    <source>
        <dbReference type="EMBL" id="KAL2349304.1"/>
    </source>
</evidence>
<sequence length="303" mass="33837">MADGVLYLGVQNDDRELKEGTLFIGCRVERGKLLVEVARIEIAEEIGLMTDKHAELNVQVTELDEKLAGVEAKLTDTKFRSRSFGASSTPATPSAPSPSASFSLPPSSSFNRTYPVTISNEYSLLFVNCNPDTTVSMSLRALQPQPYPHLPLLAHTHLPSLFFLFSVACFSFFAFSLSLTKHLLLLANTLNLLSTVALKHRLNLADTPRASDHILFFLSRFVRVVLLFAPCLICSRHQPHSFAQTLGAFPHSLARSRRCCRSPPGPQPNRIVLLPTDWAQRRGSSPRRRCTQGDVRRSRIRRR</sequence>
<dbReference type="Proteomes" id="UP001603857">
    <property type="component" value="Unassembled WGS sequence"/>
</dbReference>
<dbReference type="Pfam" id="PF21904">
    <property type="entry name" value="CAND6-7_N"/>
    <property type="match status" value="1"/>
</dbReference>
<gene>
    <name evidence="4" type="ORF">Fmac_003304</name>
</gene>
<name>A0ABD1NMD9_9FABA</name>